<evidence type="ECO:0000313" key="3">
    <source>
        <dbReference type="Proteomes" id="UP000476411"/>
    </source>
</evidence>
<name>A0A6B9ZL84_9BACT</name>
<sequence length="218" mass="25099">MTKEEYKKLYSEDDAVGWLSIDKQLEGLYAGVEPRHYAPPLHYAVGGEDPIDGTSIYDSHHQRTHYHLISYGMSQLYYDEEQAGGEFSKWGFEFTFRLKPFGEDAGDPLWAIQVMNNLARYVYKSQRWFEPYHFVPANGPIRLDTATDIVGLAFVPDPELGVIRTPHGEVTFLQMVGLTKKEVDRLLEKPQTGEVERLIDEMREQNPLLITDLDRTDN</sequence>
<dbReference type="PANTHER" id="PTHR10928">
    <property type="entry name" value="SUPPRESSOR OF FUSED"/>
    <property type="match status" value="1"/>
</dbReference>
<dbReference type="AlphaFoldDB" id="A0A6B9ZL84"/>
<keyword evidence="3" id="KW-1185">Reference proteome</keyword>
<dbReference type="EMBL" id="CP048113">
    <property type="protein sequence ID" value="QHS62569.1"/>
    <property type="molecule type" value="Genomic_DNA"/>
</dbReference>
<dbReference type="InterPro" id="IPR020941">
    <property type="entry name" value="SUFU-like_domain"/>
</dbReference>
<dbReference type="GO" id="GO:0005737">
    <property type="term" value="C:cytoplasm"/>
    <property type="evidence" value="ECO:0007669"/>
    <property type="project" value="TreeGrafter"/>
</dbReference>
<dbReference type="SUPFAM" id="SSF103359">
    <property type="entry name" value="Suppressor of Fused, N-terminal domain"/>
    <property type="match status" value="1"/>
</dbReference>
<accession>A0A6B9ZL84</accession>
<dbReference type="Pfam" id="PF05076">
    <property type="entry name" value="SUFU"/>
    <property type="match status" value="1"/>
</dbReference>
<dbReference type="RefSeq" id="WP_162334203.1">
    <property type="nucleotide sequence ID" value="NZ_CP048113.1"/>
</dbReference>
<evidence type="ECO:0000313" key="2">
    <source>
        <dbReference type="EMBL" id="QHS62569.1"/>
    </source>
</evidence>
<dbReference type="InterPro" id="IPR007768">
    <property type="entry name" value="Suppressor_of_fused"/>
</dbReference>
<gene>
    <name evidence="2" type="ORF">GWR21_24190</name>
</gene>
<protein>
    <submittedName>
        <fullName evidence="2">Suppressor of fused domain protein</fullName>
    </submittedName>
</protein>
<organism evidence="2 3">
    <name type="scientific">Chitinophaga agri</name>
    <dbReference type="NCBI Taxonomy" id="2703787"/>
    <lineage>
        <taxon>Bacteria</taxon>
        <taxon>Pseudomonadati</taxon>
        <taxon>Bacteroidota</taxon>
        <taxon>Chitinophagia</taxon>
        <taxon>Chitinophagales</taxon>
        <taxon>Chitinophagaceae</taxon>
        <taxon>Chitinophaga</taxon>
    </lineage>
</organism>
<dbReference type="InterPro" id="IPR037181">
    <property type="entry name" value="SUFU_N"/>
</dbReference>
<evidence type="ECO:0000259" key="1">
    <source>
        <dbReference type="Pfam" id="PF05076"/>
    </source>
</evidence>
<reference evidence="2 3" key="1">
    <citation type="submission" date="2020-01" db="EMBL/GenBank/DDBJ databases">
        <title>Complete genome sequence of Chitinophaga sp. H33E-04 isolated from quinoa roots.</title>
        <authorList>
            <person name="Weon H.-Y."/>
            <person name="Lee S.A."/>
        </authorList>
    </citation>
    <scope>NUCLEOTIDE SEQUENCE [LARGE SCALE GENOMIC DNA]</scope>
    <source>
        <strain evidence="2 3">H33E-04</strain>
    </source>
</reference>
<proteinExistence type="predicted"/>
<feature type="domain" description="Suppressor of fused-like" evidence="1">
    <location>
        <begin position="47"/>
        <end position="215"/>
    </location>
</feature>
<dbReference type="Proteomes" id="UP000476411">
    <property type="component" value="Chromosome"/>
</dbReference>
<dbReference type="KEGG" id="chih:GWR21_24190"/>
<dbReference type="PANTHER" id="PTHR10928:SF2">
    <property type="entry name" value="SUPPRESSOR OF FUSED HOMOLOG"/>
    <property type="match status" value="1"/>
</dbReference>